<comment type="caution">
    <text evidence="2">The sequence shown here is derived from an EMBL/GenBank/DDBJ whole genome shotgun (WGS) entry which is preliminary data.</text>
</comment>
<reference evidence="2 3" key="1">
    <citation type="submission" date="2019-07" db="EMBL/GenBank/DDBJ databases">
        <title>Genomes of Cafeteria roenbergensis.</title>
        <authorList>
            <person name="Fischer M.G."/>
            <person name="Hackl T."/>
            <person name="Roman M."/>
        </authorList>
    </citation>
    <scope>NUCLEOTIDE SEQUENCE [LARGE SCALE GENOMIC DNA]</scope>
    <source>
        <strain evidence="2 3">BVI</strain>
    </source>
</reference>
<evidence type="ECO:0000313" key="3">
    <source>
        <dbReference type="Proteomes" id="UP000323011"/>
    </source>
</evidence>
<proteinExistence type="predicted"/>
<dbReference type="GO" id="GO:0042729">
    <property type="term" value="C:DASH complex"/>
    <property type="evidence" value="ECO:0007669"/>
    <property type="project" value="InterPro"/>
</dbReference>
<dbReference type="GO" id="GO:0072686">
    <property type="term" value="C:mitotic spindle"/>
    <property type="evidence" value="ECO:0007669"/>
    <property type="project" value="InterPro"/>
</dbReference>
<evidence type="ECO:0000256" key="1">
    <source>
        <dbReference type="SAM" id="MobiDB-lite"/>
    </source>
</evidence>
<organism evidence="2 3">
    <name type="scientific">Cafeteria roenbergensis</name>
    <name type="common">Marine flagellate</name>
    <dbReference type="NCBI Taxonomy" id="33653"/>
    <lineage>
        <taxon>Eukaryota</taxon>
        <taxon>Sar</taxon>
        <taxon>Stramenopiles</taxon>
        <taxon>Bigyra</taxon>
        <taxon>Opalozoa</taxon>
        <taxon>Bicosoecida</taxon>
        <taxon>Cafeteriaceae</taxon>
        <taxon>Cafeteria</taxon>
    </lineage>
</organism>
<dbReference type="AlphaFoldDB" id="A0A5A8CPZ7"/>
<feature type="region of interest" description="Disordered" evidence="1">
    <location>
        <begin position="57"/>
        <end position="126"/>
    </location>
</feature>
<sequence>MEDPHEAQQVAILQRIVRSSERLHSRLERLNSAMAPLASMHRLDDVHGVWNLYMSKTGHAMPGSSKQARPVAKPAVAAGQAGKRPTKRGRVAGSDSSAAPRTQAAGRAAGTGRPTTRSTRATTSRR</sequence>
<gene>
    <name evidence="2" type="ORF">FNF29_02444</name>
</gene>
<dbReference type="EMBL" id="VLTN01000011">
    <property type="protein sequence ID" value="KAA0154567.1"/>
    <property type="molecule type" value="Genomic_DNA"/>
</dbReference>
<feature type="compositionally biased region" description="Low complexity" evidence="1">
    <location>
        <begin position="97"/>
        <end position="126"/>
    </location>
</feature>
<keyword evidence="3" id="KW-1185">Reference proteome</keyword>
<dbReference type="Proteomes" id="UP000323011">
    <property type="component" value="Unassembled WGS sequence"/>
</dbReference>
<dbReference type="GO" id="GO:0008608">
    <property type="term" value="P:attachment of spindle microtubules to kinetochore"/>
    <property type="evidence" value="ECO:0007669"/>
    <property type="project" value="InterPro"/>
</dbReference>
<accession>A0A5A8CPZ7</accession>
<name>A0A5A8CPZ7_CAFRO</name>
<dbReference type="InterPro" id="IPR013959">
    <property type="entry name" value="DASH_Dad4"/>
</dbReference>
<evidence type="ECO:0000313" key="2">
    <source>
        <dbReference type="EMBL" id="KAA0154567.1"/>
    </source>
</evidence>
<dbReference type="Pfam" id="PF08650">
    <property type="entry name" value="DASH_Dad4"/>
    <property type="match status" value="1"/>
</dbReference>
<protein>
    <submittedName>
        <fullName evidence="2">Uncharacterized protein</fullName>
    </submittedName>
</protein>